<feature type="compositionally biased region" description="Acidic residues" evidence="9">
    <location>
        <begin position="115"/>
        <end position="133"/>
    </location>
</feature>
<dbReference type="InterPro" id="IPR007356">
    <property type="entry name" value="tRNA_m1G_MeTrfase_euk"/>
</dbReference>
<dbReference type="PROSITE" id="PS51675">
    <property type="entry name" value="SAM_MT_TRM10"/>
    <property type="match status" value="1"/>
</dbReference>
<evidence type="ECO:0000313" key="11">
    <source>
        <dbReference type="EMBL" id="RPB08597.1"/>
    </source>
</evidence>
<proteinExistence type="predicted"/>
<dbReference type="Proteomes" id="UP000277580">
    <property type="component" value="Unassembled WGS sequence"/>
</dbReference>
<dbReference type="GO" id="GO:0052905">
    <property type="term" value="F:tRNA (guanosine(9)-N1)-methyltransferase activity"/>
    <property type="evidence" value="ECO:0007669"/>
    <property type="project" value="UniProtKB-EC"/>
</dbReference>
<name>A0A3N4KDN3_9PEZI</name>
<evidence type="ECO:0000256" key="8">
    <source>
        <dbReference type="ARBA" id="ARBA00048434"/>
    </source>
</evidence>
<protein>
    <recommendedName>
        <fullName evidence="2">tRNA (guanine(9)-N1)-methyltransferase</fullName>
        <ecNumber evidence="1">2.1.1.221</ecNumber>
    </recommendedName>
    <alternativeName>
        <fullName evidence="7">tRNA methyltransferase 10</fullName>
    </alternativeName>
    <alternativeName>
        <fullName evidence="6">tRNA(m1G9)-methyltransferase</fullName>
    </alternativeName>
</protein>
<evidence type="ECO:0000256" key="7">
    <source>
        <dbReference type="ARBA" id="ARBA00032166"/>
    </source>
</evidence>
<evidence type="ECO:0000259" key="10">
    <source>
        <dbReference type="PROSITE" id="PS51675"/>
    </source>
</evidence>
<dbReference type="InterPro" id="IPR038459">
    <property type="entry name" value="MT_TRM10-typ_sf"/>
</dbReference>
<evidence type="ECO:0000256" key="1">
    <source>
        <dbReference type="ARBA" id="ARBA00012797"/>
    </source>
</evidence>
<evidence type="ECO:0000256" key="3">
    <source>
        <dbReference type="ARBA" id="ARBA00022603"/>
    </source>
</evidence>
<dbReference type="GO" id="GO:0002939">
    <property type="term" value="P:tRNA N1-guanine methylation"/>
    <property type="evidence" value="ECO:0007669"/>
    <property type="project" value="TreeGrafter"/>
</dbReference>
<dbReference type="EMBL" id="ML119161">
    <property type="protein sequence ID" value="RPB08597.1"/>
    <property type="molecule type" value="Genomic_DNA"/>
</dbReference>
<dbReference type="GO" id="GO:0005634">
    <property type="term" value="C:nucleus"/>
    <property type="evidence" value="ECO:0007669"/>
    <property type="project" value="TreeGrafter"/>
</dbReference>
<feature type="compositionally biased region" description="Basic and acidic residues" evidence="9">
    <location>
        <begin position="70"/>
        <end position="80"/>
    </location>
</feature>
<feature type="domain" description="SAM-dependent MTase TRM10-type" evidence="10">
    <location>
        <begin position="159"/>
        <end position="357"/>
    </location>
</feature>
<accession>A0A3N4KDN3</accession>
<keyword evidence="5" id="KW-0949">S-adenosyl-L-methionine</keyword>
<gene>
    <name evidence="11" type="ORF">P167DRAFT_567838</name>
</gene>
<sequence length="383" mass="42213">MEASTEEPLSPAQMDIDPADPTPAPAPATAETSDTPIAGPPTTTTAERPLGPDGKPISKSAHKKLLKLQRLAETREQWKADKKRKLKEKKQRDREEREAAAAASTGTNKRKKDDGEDEEDGTQDDEEEQEGEDGQPAGKKLKQKQPGAGAALPTATAGVKRVVEDITLILDCGFDDKMHDKAPPPVPFLLPREIVSMSSQLTRCYAFNRAAPRQFKLAVTSLNGRLLARFQNGLSNHHLHWKGITFSDSEYEVTDENRGKLVYLTADSEDTVEDLVPGTSYIIGGIVDRNRYKSLCYNKATAQNIRTAKLPIGDYIKMSSRFVLTTNQVVEIMLKYLECRDWKQAFIAVIPPRKQPVVKPATAKEGADDNDGEKESSVEDGDT</sequence>
<dbReference type="OrthoDB" id="278300at2759"/>
<evidence type="ECO:0000313" key="12">
    <source>
        <dbReference type="Proteomes" id="UP000277580"/>
    </source>
</evidence>
<feature type="compositionally biased region" description="Low complexity" evidence="9">
    <location>
        <begin position="146"/>
        <end position="155"/>
    </location>
</feature>
<dbReference type="PANTHER" id="PTHR13563">
    <property type="entry name" value="TRNA (GUANINE-9-) METHYLTRANSFERASE"/>
    <property type="match status" value="1"/>
</dbReference>
<feature type="region of interest" description="Disordered" evidence="9">
    <location>
        <begin position="355"/>
        <end position="383"/>
    </location>
</feature>
<evidence type="ECO:0000256" key="4">
    <source>
        <dbReference type="ARBA" id="ARBA00022679"/>
    </source>
</evidence>
<dbReference type="Gene3D" id="3.40.1280.30">
    <property type="match status" value="1"/>
</dbReference>
<organism evidence="11 12">
    <name type="scientific">Morchella conica CCBAS932</name>
    <dbReference type="NCBI Taxonomy" id="1392247"/>
    <lineage>
        <taxon>Eukaryota</taxon>
        <taxon>Fungi</taxon>
        <taxon>Dikarya</taxon>
        <taxon>Ascomycota</taxon>
        <taxon>Pezizomycotina</taxon>
        <taxon>Pezizomycetes</taxon>
        <taxon>Pezizales</taxon>
        <taxon>Morchellaceae</taxon>
        <taxon>Morchella</taxon>
    </lineage>
</organism>
<feature type="compositionally biased region" description="Low complexity" evidence="9">
    <location>
        <begin position="27"/>
        <end position="46"/>
    </location>
</feature>
<dbReference type="PANTHER" id="PTHR13563:SF13">
    <property type="entry name" value="TRNA METHYLTRANSFERASE 10 HOMOLOG A"/>
    <property type="match status" value="1"/>
</dbReference>
<evidence type="ECO:0000256" key="5">
    <source>
        <dbReference type="ARBA" id="ARBA00022691"/>
    </source>
</evidence>
<reference evidence="11 12" key="1">
    <citation type="journal article" date="2018" name="Nat. Ecol. Evol.">
        <title>Pezizomycetes genomes reveal the molecular basis of ectomycorrhizal truffle lifestyle.</title>
        <authorList>
            <person name="Murat C."/>
            <person name="Payen T."/>
            <person name="Noel B."/>
            <person name="Kuo A."/>
            <person name="Morin E."/>
            <person name="Chen J."/>
            <person name="Kohler A."/>
            <person name="Krizsan K."/>
            <person name="Balestrini R."/>
            <person name="Da Silva C."/>
            <person name="Montanini B."/>
            <person name="Hainaut M."/>
            <person name="Levati E."/>
            <person name="Barry K.W."/>
            <person name="Belfiori B."/>
            <person name="Cichocki N."/>
            <person name="Clum A."/>
            <person name="Dockter R.B."/>
            <person name="Fauchery L."/>
            <person name="Guy J."/>
            <person name="Iotti M."/>
            <person name="Le Tacon F."/>
            <person name="Lindquist E.A."/>
            <person name="Lipzen A."/>
            <person name="Malagnac F."/>
            <person name="Mello A."/>
            <person name="Molinier V."/>
            <person name="Miyauchi S."/>
            <person name="Poulain J."/>
            <person name="Riccioni C."/>
            <person name="Rubini A."/>
            <person name="Sitrit Y."/>
            <person name="Splivallo R."/>
            <person name="Traeger S."/>
            <person name="Wang M."/>
            <person name="Zifcakova L."/>
            <person name="Wipf D."/>
            <person name="Zambonelli A."/>
            <person name="Paolocci F."/>
            <person name="Nowrousian M."/>
            <person name="Ottonello S."/>
            <person name="Baldrian P."/>
            <person name="Spatafora J.W."/>
            <person name="Henrissat B."/>
            <person name="Nagy L.G."/>
            <person name="Aury J.M."/>
            <person name="Wincker P."/>
            <person name="Grigoriev I.V."/>
            <person name="Bonfante P."/>
            <person name="Martin F.M."/>
        </authorList>
    </citation>
    <scope>NUCLEOTIDE SEQUENCE [LARGE SCALE GENOMIC DNA]</scope>
    <source>
        <strain evidence="11 12">CCBAS932</strain>
    </source>
</reference>
<feature type="compositionally biased region" description="Acidic residues" evidence="9">
    <location>
        <begin position="368"/>
        <end position="383"/>
    </location>
</feature>
<evidence type="ECO:0000256" key="2">
    <source>
        <dbReference type="ARBA" id="ARBA00020451"/>
    </source>
</evidence>
<keyword evidence="3" id="KW-0489">Methyltransferase</keyword>
<keyword evidence="12" id="KW-1185">Reference proteome</keyword>
<evidence type="ECO:0000256" key="9">
    <source>
        <dbReference type="SAM" id="MobiDB-lite"/>
    </source>
</evidence>
<dbReference type="STRING" id="1392247.A0A3N4KDN3"/>
<keyword evidence="4" id="KW-0808">Transferase</keyword>
<feature type="compositionally biased region" description="Basic and acidic residues" evidence="9">
    <location>
        <begin position="90"/>
        <end position="99"/>
    </location>
</feature>
<dbReference type="InterPro" id="IPR028564">
    <property type="entry name" value="MT_TRM10-typ"/>
</dbReference>
<dbReference type="EC" id="2.1.1.221" evidence="1"/>
<feature type="region of interest" description="Disordered" evidence="9">
    <location>
        <begin position="1"/>
        <end position="155"/>
    </location>
</feature>
<evidence type="ECO:0000256" key="6">
    <source>
        <dbReference type="ARBA" id="ARBA00031792"/>
    </source>
</evidence>
<dbReference type="GO" id="GO:0000049">
    <property type="term" value="F:tRNA binding"/>
    <property type="evidence" value="ECO:0007669"/>
    <property type="project" value="TreeGrafter"/>
</dbReference>
<dbReference type="CDD" id="cd18089">
    <property type="entry name" value="SPOUT_Trm10-like"/>
    <property type="match status" value="1"/>
</dbReference>
<dbReference type="InParanoid" id="A0A3N4KDN3"/>
<feature type="non-terminal residue" evidence="11">
    <location>
        <position position="1"/>
    </location>
</feature>
<dbReference type="FunCoup" id="A0A3N4KDN3">
    <property type="interactions" value="775"/>
</dbReference>
<dbReference type="AlphaFoldDB" id="A0A3N4KDN3"/>
<comment type="catalytic activity">
    <reaction evidence="8">
        <text>guanosine(9) in tRNA + S-adenosyl-L-methionine = N(1)-methylguanosine(9) in tRNA + S-adenosyl-L-homocysteine + H(+)</text>
        <dbReference type="Rhea" id="RHEA:43156"/>
        <dbReference type="Rhea" id="RHEA-COMP:10367"/>
        <dbReference type="Rhea" id="RHEA-COMP:10368"/>
        <dbReference type="ChEBI" id="CHEBI:15378"/>
        <dbReference type="ChEBI" id="CHEBI:57856"/>
        <dbReference type="ChEBI" id="CHEBI:59789"/>
        <dbReference type="ChEBI" id="CHEBI:73542"/>
        <dbReference type="ChEBI" id="CHEBI:74269"/>
        <dbReference type="EC" id="2.1.1.221"/>
    </reaction>
</comment>